<dbReference type="OrthoDB" id="5366771at2759"/>
<organism evidence="2 3">
    <name type="scientific">Pyronema omphalodes (strain CBS 100304)</name>
    <name type="common">Pyronema confluens</name>
    <dbReference type="NCBI Taxonomy" id="1076935"/>
    <lineage>
        <taxon>Eukaryota</taxon>
        <taxon>Fungi</taxon>
        <taxon>Dikarya</taxon>
        <taxon>Ascomycota</taxon>
        <taxon>Pezizomycotina</taxon>
        <taxon>Pezizomycetes</taxon>
        <taxon>Pezizales</taxon>
        <taxon>Pyronemataceae</taxon>
        <taxon>Pyronema</taxon>
    </lineage>
</organism>
<dbReference type="AlphaFoldDB" id="U4LHJ4"/>
<gene>
    <name evidence="2" type="ORF">PCON_09683</name>
</gene>
<feature type="compositionally biased region" description="Basic and acidic residues" evidence="1">
    <location>
        <begin position="68"/>
        <end position="99"/>
    </location>
</feature>
<accession>U4LHJ4</accession>
<reference evidence="2 3" key="1">
    <citation type="journal article" date="2013" name="PLoS Genet.">
        <title>The genome and development-dependent transcriptomes of Pyronema confluens: a window into fungal evolution.</title>
        <authorList>
            <person name="Traeger S."/>
            <person name="Altegoer F."/>
            <person name="Freitag M."/>
            <person name="Gabaldon T."/>
            <person name="Kempken F."/>
            <person name="Kumar A."/>
            <person name="Marcet-Houben M."/>
            <person name="Poggeler S."/>
            <person name="Stajich J.E."/>
            <person name="Nowrousian M."/>
        </authorList>
    </citation>
    <scope>NUCLEOTIDE SEQUENCE [LARGE SCALE GENOMIC DNA]</scope>
    <source>
        <strain evidence="3">CBS 100304</strain>
        <tissue evidence="2">Vegetative mycelium</tissue>
    </source>
</reference>
<feature type="compositionally biased region" description="Low complexity" evidence="1">
    <location>
        <begin position="27"/>
        <end position="59"/>
    </location>
</feature>
<dbReference type="Proteomes" id="UP000018144">
    <property type="component" value="Unassembled WGS sequence"/>
</dbReference>
<feature type="region of interest" description="Disordered" evidence="1">
    <location>
        <begin position="27"/>
        <end position="197"/>
    </location>
</feature>
<evidence type="ECO:0000313" key="3">
    <source>
        <dbReference type="Proteomes" id="UP000018144"/>
    </source>
</evidence>
<evidence type="ECO:0000256" key="1">
    <source>
        <dbReference type="SAM" id="MobiDB-lite"/>
    </source>
</evidence>
<dbReference type="EMBL" id="HF935505">
    <property type="protein sequence ID" value="CCX31007.1"/>
    <property type="molecule type" value="Genomic_DNA"/>
</dbReference>
<proteinExistence type="predicted"/>
<evidence type="ECO:0000313" key="2">
    <source>
        <dbReference type="EMBL" id="CCX31007.1"/>
    </source>
</evidence>
<name>U4LHJ4_PYROM</name>
<feature type="compositionally biased region" description="Basic and acidic residues" evidence="1">
    <location>
        <begin position="181"/>
        <end position="197"/>
    </location>
</feature>
<sequence length="197" mass="21136">MSFGDTWTGEAPRNVLSPSTIAAALANAAASQSMHAKPAPPSRSQTSYSKSSSSSSSSSGVKAAWAPKHKDCACIDCRDPGDRDRLGTLSKNKDGDTVLEHNSSQSVPLGIHCQAGQWRDDPNASKPAPPRRSSTHGSLNGGSKRRTTQRTYTRDANGNMVEEHGGSEAPSIYVHLNPLDPTHKNLRDDDHSSYDRR</sequence>
<protein>
    <submittedName>
        <fullName evidence="2">Uncharacterized protein</fullName>
    </submittedName>
</protein>
<keyword evidence="3" id="KW-1185">Reference proteome</keyword>